<gene>
    <name evidence="1" type="ORF">OCV63_10140</name>
</gene>
<name>A0ABT2RZ09_9FIRM</name>
<organism evidence="1 2">
    <name type="scientific">Laedolimicola ammoniilytica</name>
    <dbReference type="NCBI Taxonomy" id="2981771"/>
    <lineage>
        <taxon>Bacteria</taxon>
        <taxon>Bacillati</taxon>
        <taxon>Bacillota</taxon>
        <taxon>Clostridia</taxon>
        <taxon>Lachnospirales</taxon>
        <taxon>Lachnospiraceae</taxon>
        <taxon>Laedolimicola</taxon>
    </lineage>
</organism>
<accession>A0ABT2RZ09</accession>
<reference evidence="1 2" key="1">
    <citation type="journal article" date="2021" name="ISME Commun">
        <title>Automated analysis of genomic sequences facilitates high-throughput and comprehensive description of bacteria.</title>
        <authorList>
            <person name="Hitch T.C.A."/>
        </authorList>
    </citation>
    <scope>NUCLEOTIDE SEQUENCE [LARGE SCALE GENOMIC DNA]</scope>
    <source>
        <strain evidence="1 2">Sanger_04</strain>
    </source>
</reference>
<dbReference type="RefSeq" id="WP_158363711.1">
    <property type="nucleotide sequence ID" value="NZ_JAOQKC010000012.1"/>
</dbReference>
<dbReference type="EMBL" id="JAOQKC010000012">
    <property type="protein sequence ID" value="MCU6697255.1"/>
    <property type="molecule type" value="Genomic_DNA"/>
</dbReference>
<protein>
    <submittedName>
        <fullName evidence="1">Uncharacterized protein</fullName>
    </submittedName>
</protein>
<evidence type="ECO:0000313" key="2">
    <source>
        <dbReference type="Proteomes" id="UP001652461"/>
    </source>
</evidence>
<evidence type="ECO:0000313" key="1">
    <source>
        <dbReference type="EMBL" id="MCU6697255.1"/>
    </source>
</evidence>
<proteinExistence type="predicted"/>
<sequence length="89" mass="10300">MTEQEVMKHNNMGTAYCTLSQIMLALCHSKTIEEATKFGQRYIGYLKACEDFGILPQEDIEEMEGDISTVASLQIVKLEWEEKLRRVRK</sequence>
<keyword evidence="2" id="KW-1185">Reference proteome</keyword>
<dbReference type="Proteomes" id="UP001652461">
    <property type="component" value="Unassembled WGS sequence"/>
</dbReference>
<comment type="caution">
    <text evidence="1">The sequence shown here is derived from an EMBL/GenBank/DDBJ whole genome shotgun (WGS) entry which is preliminary data.</text>
</comment>